<dbReference type="PROSITE" id="PS50977">
    <property type="entry name" value="HTH_TETR_2"/>
    <property type="match status" value="1"/>
</dbReference>
<dbReference type="EMBL" id="JAGGMR010000001">
    <property type="protein sequence ID" value="MBP2193200.1"/>
    <property type="molecule type" value="Genomic_DNA"/>
</dbReference>
<evidence type="ECO:0000259" key="3">
    <source>
        <dbReference type="PROSITE" id="PS50977"/>
    </source>
</evidence>
<evidence type="ECO:0000256" key="1">
    <source>
        <dbReference type="ARBA" id="ARBA00023125"/>
    </source>
</evidence>
<dbReference type="InterPro" id="IPR009057">
    <property type="entry name" value="Homeodomain-like_sf"/>
</dbReference>
<evidence type="ECO:0000313" key="4">
    <source>
        <dbReference type="EMBL" id="MBP2193200.1"/>
    </source>
</evidence>
<evidence type="ECO:0000256" key="2">
    <source>
        <dbReference type="PROSITE-ProRule" id="PRU00335"/>
    </source>
</evidence>
<dbReference type="Pfam" id="PF00440">
    <property type="entry name" value="TetR_N"/>
    <property type="match status" value="1"/>
</dbReference>
<dbReference type="RefSeq" id="WP_209896490.1">
    <property type="nucleotide sequence ID" value="NZ_JAGGMR010000001.1"/>
</dbReference>
<accession>A0ABS4QNB7</accession>
<reference evidence="4 5" key="1">
    <citation type="submission" date="2021-03" db="EMBL/GenBank/DDBJ databases">
        <title>Sequencing the genomes of 1000 actinobacteria strains.</title>
        <authorList>
            <person name="Klenk H.-P."/>
        </authorList>
    </citation>
    <scope>NUCLEOTIDE SEQUENCE [LARGE SCALE GENOMIC DNA]</scope>
    <source>
        <strain evidence="4 5">DSM 45516</strain>
    </source>
</reference>
<proteinExistence type="predicted"/>
<sequence>MRTHGWSGAKPADDTEAIARILAAAKAVIERSGAEFTIAEVARDLGITRQTVYRYFPNAEALLTATAIAETGAFLDVLAEHLGHIRDPAAAVVEGIAYTLERIPEDKYLGLLLGPNSTNAASADVTSDIALALGRSILQRFDIDWAAAGLTDTGLDELVEHMLRIVQSFVIDPGRPPRHGERLRAYLTTWVAPALSREQIPLAGR</sequence>
<organism evidence="4 5">
    <name type="scientific">Nocardia goodfellowii</name>
    <dbReference type="NCBI Taxonomy" id="882446"/>
    <lineage>
        <taxon>Bacteria</taxon>
        <taxon>Bacillati</taxon>
        <taxon>Actinomycetota</taxon>
        <taxon>Actinomycetes</taxon>
        <taxon>Mycobacteriales</taxon>
        <taxon>Nocardiaceae</taxon>
        <taxon>Nocardia</taxon>
    </lineage>
</organism>
<keyword evidence="5" id="KW-1185">Reference proteome</keyword>
<dbReference type="PRINTS" id="PR00455">
    <property type="entry name" value="HTHTETR"/>
</dbReference>
<feature type="domain" description="HTH tetR-type" evidence="3">
    <location>
        <begin position="15"/>
        <end position="74"/>
    </location>
</feature>
<comment type="caution">
    <text evidence="4">The sequence shown here is derived from an EMBL/GenBank/DDBJ whole genome shotgun (WGS) entry which is preliminary data.</text>
</comment>
<evidence type="ECO:0000313" key="5">
    <source>
        <dbReference type="Proteomes" id="UP001519325"/>
    </source>
</evidence>
<dbReference type="Gene3D" id="1.10.357.10">
    <property type="entry name" value="Tetracycline Repressor, domain 2"/>
    <property type="match status" value="1"/>
</dbReference>
<dbReference type="Proteomes" id="UP001519325">
    <property type="component" value="Unassembled WGS sequence"/>
</dbReference>
<dbReference type="SUPFAM" id="SSF46689">
    <property type="entry name" value="Homeodomain-like"/>
    <property type="match status" value="1"/>
</dbReference>
<name>A0ABS4QNB7_9NOCA</name>
<dbReference type="InterPro" id="IPR001647">
    <property type="entry name" value="HTH_TetR"/>
</dbReference>
<feature type="DNA-binding region" description="H-T-H motif" evidence="2">
    <location>
        <begin position="37"/>
        <end position="56"/>
    </location>
</feature>
<protein>
    <submittedName>
        <fullName evidence="4">AcrR family transcriptional regulator</fullName>
    </submittedName>
</protein>
<gene>
    <name evidence="4" type="ORF">BJ987_006101</name>
</gene>
<keyword evidence="1 2" id="KW-0238">DNA-binding</keyword>